<dbReference type="InterPro" id="IPR036427">
    <property type="entry name" value="Bromodomain-like_sf"/>
</dbReference>
<dbReference type="InterPro" id="IPR018501">
    <property type="entry name" value="DDT_dom"/>
</dbReference>
<dbReference type="FunFam" id="3.30.40.10:FF:000199">
    <property type="entry name" value="Bromodomain adjacent to zinc finger domain 2B"/>
    <property type="match status" value="1"/>
</dbReference>
<evidence type="ECO:0000256" key="3">
    <source>
        <dbReference type="ARBA" id="ARBA00022723"/>
    </source>
</evidence>
<feature type="compositionally biased region" description="Low complexity" evidence="15">
    <location>
        <begin position="1956"/>
        <end position="1971"/>
    </location>
</feature>
<keyword evidence="10 13" id="KW-0539">Nucleus</keyword>
<feature type="compositionally biased region" description="Polar residues" evidence="15">
    <location>
        <begin position="315"/>
        <end position="327"/>
    </location>
</feature>
<evidence type="ECO:0000256" key="14">
    <source>
        <dbReference type="SAM" id="Coils"/>
    </source>
</evidence>
<dbReference type="GO" id="GO:0005634">
    <property type="term" value="C:nucleus"/>
    <property type="evidence" value="ECO:0007669"/>
    <property type="project" value="UniProtKB-SubCell"/>
</dbReference>
<evidence type="ECO:0000259" key="18">
    <source>
        <dbReference type="PROSITE" id="PS50827"/>
    </source>
</evidence>
<dbReference type="SUPFAM" id="SSF47370">
    <property type="entry name" value="Bromodomain"/>
    <property type="match status" value="1"/>
</dbReference>
<feature type="compositionally biased region" description="Polar residues" evidence="15">
    <location>
        <begin position="361"/>
        <end position="373"/>
    </location>
</feature>
<dbReference type="InterPro" id="IPR037374">
    <property type="entry name" value="BAZ2A/B_Bromo"/>
</dbReference>
<reference evidence="21 22" key="1">
    <citation type="submission" date="2015-09" db="EMBL/GenBank/DDBJ databases">
        <title>Trachymyrmex zeteki WGS genome.</title>
        <authorList>
            <person name="Nygaard S."/>
            <person name="Hu H."/>
            <person name="Boomsma J."/>
            <person name="Zhang G."/>
        </authorList>
    </citation>
    <scope>NUCLEOTIDE SEQUENCE [LARGE SCALE GENOMIC DNA]</scope>
    <source>
        <strain evidence="21">Tzet28-1</strain>
        <tissue evidence="21">Whole body</tissue>
    </source>
</reference>
<dbReference type="GO" id="GO:0000785">
    <property type="term" value="C:chromatin"/>
    <property type="evidence" value="ECO:0007669"/>
    <property type="project" value="UniProtKB-ARBA"/>
</dbReference>
<evidence type="ECO:0000313" key="22">
    <source>
        <dbReference type="Proteomes" id="UP000075809"/>
    </source>
</evidence>
<dbReference type="Pfam" id="PF02791">
    <property type="entry name" value="DDT"/>
    <property type="match status" value="1"/>
</dbReference>
<evidence type="ECO:0000256" key="10">
    <source>
        <dbReference type="ARBA" id="ARBA00023242"/>
    </source>
</evidence>
<dbReference type="SUPFAM" id="SSF54171">
    <property type="entry name" value="DNA-binding domain"/>
    <property type="match status" value="1"/>
</dbReference>
<feature type="compositionally biased region" description="Low complexity" evidence="15">
    <location>
        <begin position="374"/>
        <end position="392"/>
    </location>
</feature>
<feature type="region of interest" description="Disordered" evidence="15">
    <location>
        <begin position="2235"/>
        <end position="2277"/>
    </location>
</feature>
<dbReference type="InterPro" id="IPR013083">
    <property type="entry name" value="Znf_RING/FYVE/PHD"/>
</dbReference>
<feature type="region of interest" description="Disordered" evidence="15">
    <location>
        <begin position="1"/>
        <end position="50"/>
    </location>
</feature>
<evidence type="ECO:0000256" key="9">
    <source>
        <dbReference type="ARBA" id="ARBA00023163"/>
    </source>
</evidence>
<dbReference type="InterPro" id="IPR007889">
    <property type="entry name" value="HTH_Psq"/>
</dbReference>
<dbReference type="SMART" id="SM00571">
    <property type="entry name" value="DDT"/>
    <property type="match status" value="1"/>
</dbReference>
<comment type="similarity">
    <text evidence="2">Belongs to the WAL family.</text>
</comment>
<feature type="compositionally biased region" description="Low complexity" evidence="15">
    <location>
        <begin position="1405"/>
        <end position="1415"/>
    </location>
</feature>
<dbReference type="SUPFAM" id="SSF46689">
    <property type="entry name" value="Homeodomain-like"/>
    <property type="match status" value="1"/>
</dbReference>
<evidence type="ECO:0000259" key="20">
    <source>
        <dbReference type="PROSITE" id="PS50982"/>
    </source>
</evidence>
<keyword evidence="4 12" id="KW-0863">Zinc-finger</keyword>
<accession>A0A151X376</accession>
<feature type="coiled-coil region" evidence="14">
    <location>
        <begin position="752"/>
        <end position="802"/>
    </location>
</feature>
<dbReference type="PRINTS" id="PR00503">
    <property type="entry name" value="BROMODOMAIN"/>
</dbReference>
<feature type="compositionally biased region" description="Basic and acidic residues" evidence="15">
    <location>
        <begin position="2150"/>
        <end position="2160"/>
    </location>
</feature>
<feature type="compositionally biased region" description="Gly residues" evidence="15">
    <location>
        <begin position="19"/>
        <end position="31"/>
    </location>
</feature>
<dbReference type="SMART" id="SM00249">
    <property type="entry name" value="PHD"/>
    <property type="match status" value="2"/>
</dbReference>
<gene>
    <name evidence="21" type="ORF">ALC60_06183</name>
</gene>
<feature type="region of interest" description="Disordered" evidence="15">
    <location>
        <begin position="594"/>
        <end position="644"/>
    </location>
</feature>
<feature type="region of interest" description="Disordered" evidence="15">
    <location>
        <begin position="361"/>
        <end position="506"/>
    </location>
</feature>
<keyword evidence="7 14" id="KW-0175">Coiled coil</keyword>
<evidence type="ECO:0000256" key="15">
    <source>
        <dbReference type="SAM" id="MobiDB-lite"/>
    </source>
</evidence>
<dbReference type="InterPro" id="IPR016177">
    <property type="entry name" value="DNA-bd_dom_sf"/>
</dbReference>
<feature type="region of interest" description="Disordered" evidence="15">
    <location>
        <begin position="949"/>
        <end position="1000"/>
    </location>
</feature>
<dbReference type="PANTHER" id="PTHR45915:SF2">
    <property type="entry name" value="TOUTATIS, ISOFORM E"/>
    <property type="match status" value="1"/>
</dbReference>
<feature type="region of interest" description="Disordered" evidence="15">
    <location>
        <begin position="1395"/>
        <end position="1448"/>
    </location>
</feature>
<dbReference type="PROSITE" id="PS50016">
    <property type="entry name" value="ZF_PHD_2"/>
    <property type="match status" value="2"/>
</dbReference>
<evidence type="ECO:0000256" key="6">
    <source>
        <dbReference type="ARBA" id="ARBA00023015"/>
    </source>
</evidence>
<feature type="compositionally biased region" description="Low complexity" evidence="15">
    <location>
        <begin position="209"/>
        <end position="248"/>
    </location>
</feature>
<evidence type="ECO:0000256" key="13">
    <source>
        <dbReference type="PROSITE-ProRule" id="PRU00320"/>
    </source>
</evidence>
<evidence type="ECO:0000259" key="17">
    <source>
        <dbReference type="PROSITE" id="PS50016"/>
    </source>
</evidence>
<dbReference type="SMART" id="SM00297">
    <property type="entry name" value="BROMO"/>
    <property type="match status" value="1"/>
</dbReference>
<dbReference type="InterPro" id="IPR001739">
    <property type="entry name" value="Methyl_CpG_DNA-bd"/>
</dbReference>
<feature type="DNA-binding region" description="H-T-H motif" evidence="13">
    <location>
        <begin position="831"/>
        <end position="851"/>
    </location>
</feature>
<dbReference type="Pfam" id="PF00628">
    <property type="entry name" value="PHD"/>
    <property type="match status" value="2"/>
</dbReference>
<feature type="region of interest" description="Disordered" evidence="15">
    <location>
        <begin position="284"/>
        <end position="346"/>
    </location>
</feature>
<dbReference type="PANTHER" id="PTHR45915">
    <property type="entry name" value="TRANSCRIPTION INTERMEDIARY FACTOR"/>
    <property type="match status" value="1"/>
</dbReference>
<feature type="compositionally biased region" description="Basic residues" evidence="15">
    <location>
        <begin position="199"/>
        <end position="208"/>
    </location>
</feature>
<feature type="compositionally biased region" description="Low complexity" evidence="15">
    <location>
        <begin position="404"/>
        <end position="428"/>
    </location>
</feature>
<feature type="domain" description="Bromo" evidence="16">
    <location>
        <begin position="2291"/>
        <end position="2361"/>
    </location>
</feature>
<proteinExistence type="inferred from homology"/>
<feature type="domain" description="DDT" evidence="18">
    <location>
        <begin position="1153"/>
        <end position="1217"/>
    </location>
</feature>
<feature type="domain" description="MBD" evidence="20">
    <location>
        <begin position="636"/>
        <end position="709"/>
    </location>
</feature>
<keyword evidence="5" id="KW-0862">Zinc</keyword>
<feature type="domain" description="HTH psq-type" evidence="19">
    <location>
        <begin position="806"/>
        <end position="855"/>
    </location>
</feature>
<feature type="region of interest" description="Disordered" evidence="15">
    <location>
        <begin position="1956"/>
        <end position="1984"/>
    </location>
</feature>
<keyword evidence="22" id="KW-1185">Reference proteome</keyword>
<sequence>MGGCAMFQGTGMEKENSASGGGGGGGGGGGAEAAAATPGATSTSEKLQADQANPLLDPTALFGAAYWSRGDSAASSLFGGMPGGYGLGAPHLPSAYAILGRGGSAPGFGGHTPASAPPPSPYPHSSLGTLSVAASQAASLGINPAATAWWTMASHLAAQDYLARLQGAAGLPGFPPGTESLLPPYPASLLNPPSLSSHKSTKSSKSHKTPPASSSSSTTPSMTSSSLPVSTQPPVTSSHHSTPVSSTPNSQSNIVSDPSSILGGVRLPPDTEIIKYTSSIVGPKIPGTTNRGRKKTISLDTPSVSVHPPPVPTLSAHQTNTTSSSSLMIEPRKYNRTGTDSNEYRDSVDRVEVIKLPAHSTNGSVLSAPPTYTSSSSSSSSNANNNINDSDAPLNLSLKPATTSSSSPISGSQPLSQLSNLSQSLLASDRTSRRKPGPKPRRVPQNSVPVPASPSPSLAQLFAAADSPQRPSSGSEESESASSATHHKDGRPRNLGRGVSKPKKNTVASLLAQSRALGIKPTPTLDPSVPLSHQVSLLRSNILAAQLHASVATGQSDEKNQYYHLLTKIQKKKRPRPIRASWARSHEKMKNKLLEASGEESNMDVTSESGSNTDVLTDTDDDNAEGTPSAKRRKLKPSERDLQMPLERGWKRETVIKGLGKTGVIKGDVSYYSPCGKTFRSSPDLVKFLEHQNPAELTTANFSFSSRPLVGEFLQPTMGLAEAEFVRLGAQEVARRLEELRAAGGFRDVRTNNQYDREKLAYAKKLAKEEAQRHKEQARLIKEQEKTERQEAVRREREIRNQQLLEGRKRLAFTIKQKMKIIQEIERGKSKSDVARELGLASSTVATIWKNRESIAESWRNRDMMHQADIEDVPSKKPPSMSSLASTTAAFCTPVTMTTMTTTTAITTTPPSLVSGVVVPPPQVQVVPPVLPPPPYPTLTLPPTSAGLVPSPQPTTPISSSNLSSTTMSTGTTTTTIPPDNTQQAQTQTQSQELLEARKKRQEEVEKIRLEEQQRKQQERELKRQQAVMLKEQIECGGLSTSGLWMCFVPQMYMQELTKQREMLYTVELERERRRQHMALVRALENRRKMEEKEKKRLEARAERIATKEKRAEQRRIELELIEQIRKPVEDMELTDHRPLPEVKRIPGLKLSGQAFADIVMVFEFLHNFGETLGFDMESLPSLKSLQLALLNDEEAEEEMLSVMTHLLVCAIEDPGIPQPARHTTGLGQSLRQADITHANISEVLRIYLYANATGEVKALTGVCLERERDKKFADHHQNGGDYASTCSGKNAQFYEHLHNNETWKMSERLRDKPFLALNSTHKAQMLAFLCNELLQNKAVIRQIEGSLETVAQLRKERFVLDTKIRKLRQLHSRKVRMEAVGVIVNKIGDTITIEKKEGEEEGNTTSTAVGTTPTPDEIHHEDEVEDMSENESEGTQPEEEEDKNLSGEELGKKLDKLLKQSEEQLQKLNSSSKQLRAHIFGQDRYWRRYWELACAGGIFVEAMESAEPEVLDLQAELDEKYKNMPIEEKSEVKQEGESKNSENRENEAPNEVKAEKKHNSSEQNENMKSHGDKMKSEEVNCKKESVQNCGSENVKEEKRNNDVDSTMTDAKTNVTSEEIKQETEVINTDVDMKEEMKKENEETDEDMTKPLVKMMEDKIVETIPNGDKFNHVNNLHNGKELNGSFISNNSNAEPNWFSILPRETCDTPGPSTKQIFGIAEPTELRIPVFPPPASPSYDRCDSPAPLILTQDEAAQLEYLKVHGLPPPGEATPVSKDLRYGWWRITDVDTFQELLEHLHSRGVREKELKRTTWATMESFLAVTGKINVDPGNVSATELQAEPDDPNTPIPKPDNPNNWSEQVALRVDAQLLEQVEALEDKVANASMQVKGWKLPPRAGTEEAEEIEKLNEMEKISAVEQARQRLLSLEAAIERRYLKPPLGVCTGDPNLAALKAEQAAAANANSNNSEQNNQTPAPPEETTPRGLNTWREATARAHTSAQLAMALYMLEASIAWDKSIMKAAYVVSNGYRQNCQFCHSGDNEDKLLLCDGCDRGYHTYCFRPKMENIPDGDWYCHECMNKATGERNCLVCGKRAGKNLVLCELCPRAYHTDCHNPVMPKMPRGKWYCSNCHSKQPKKRNSSRRSHTKGGGTRESESSDHPPARVFYEKLDPIFHSLKVIVTNRFSRVIPFLQCLILSFYGTPCTFMIHRCCLVYLRSPTVNRYFLRNIHRNSRAAFSPTPSTASNTHVEDVSSSEPPTPTASPRKEGNNRTLTKKQQRELAPCKILLEQLEQHDEAWPFLLPVNTKQFPTYKKIIKTPMDLSTIKKKLQDSAYKSRDEFCADVRQMFINCEVFNEDDSPVGKAGHGMRSFFEMRWTEITGTPPLHPQTHS</sequence>
<dbReference type="InterPro" id="IPR018359">
    <property type="entry name" value="Bromodomain_CS"/>
</dbReference>
<evidence type="ECO:0000259" key="16">
    <source>
        <dbReference type="PROSITE" id="PS50014"/>
    </source>
</evidence>
<feature type="region of interest" description="Disordered" evidence="15">
    <location>
        <begin position="2131"/>
        <end position="2160"/>
    </location>
</feature>
<evidence type="ECO:0000256" key="7">
    <source>
        <dbReference type="ARBA" id="ARBA00023054"/>
    </source>
</evidence>
<comment type="subcellular location">
    <subcellularLocation>
        <location evidence="1 13">Nucleus</location>
    </subcellularLocation>
</comment>
<feature type="compositionally biased region" description="Low complexity" evidence="15">
    <location>
        <begin position="956"/>
        <end position="992"/>
    </location>
</feature>
<feature type="domain" description="PHD-type" evidence="17">
    <location>
        <begin position="2030"/>
        <end position="2080"/>
    </location>
</feature>
<dbReference type="InterPro" id="IPR001487">
    <property type="entry name" value="Bromodomain"/>
</dbReference>
<dbReference type="PROSITE" id="PS01359">
    <property type="entry name" value="ZF_PHD_1"/>
    <property type="match status" value="1"/>
</dbReference>
<feature type="compositionally biased region" description="Low complexity" evidence="15">
    <location>
        <begin position="472"/>
        <end position="484"/>
    </location>
</feature>
<dbReference type="PROSITE" id="PS50960">
    <property type="entry name" value="HTH_PSQ"/>
    <property type="match status" value="1"/>
</dbReference>
<dbReference type="CDD" id="cd05503">
    <property type="entry name" value="Bromo_BAZ2A_B_like"/>
    <property type="match status" value="1"/>
</dbReference>
<keyword evidence="6" id="KW-0805">Transcription regulation</keyword>
<dbReference type="Gene3D" id="1.10.10.60">
    <property type="entry name" value="Homeodomain-like"/>
    <property type="match status" value="1"/>
</dbReference>
<dbReference type="GO" id="GO:0003677">
    <property type="term" value="F:DNA binding"/>
    <property type="evidence" value="ECO:0007669"/>
    <property type="project" value="UniProtKB-UniRule"/>
</dbReference>
<dbReference type="InterPro" id="IPR011011">
    <property type="entry name" value="Znf_FYVE_PHD"/>
</dbReference>
<dbReference type="InterPro" id="IPR009057">
    <property type="entry name" value="Homeodomain-like_sf"/>
</dbReference>
<feature type="compositionally biased region" description="Polar residues" evidence="15">
    <location>
        <begin position="603"/>
        <end position="612"/>
    </location>
</feature>
<dbReference type="SUPFAM" id="SSF57903">
    <property type="entry name" value="FYVE/PHD zinc finger"/>
    <property type="match status" value="2"/>
</dbReference>
<dbReference type="Pfam" id="PF00439">
    <property type="entry name" value="Bromodomain"/>
    <property type="match status" value="1"/>
</dbReference>
<feature type="compositionally biased region" description="Low complexity" evidence="15">
    <location>
        <begin position="187"/>
        <end position="198"/>
    </location>
</feature>
<organism evidence="21 22">
    <name type="scientific">Mycetomoellerius zeteki</name>
    <dbReference type="NCBI Taxonomy" id="64791"/>
    <lineage>
        <taxon>Eukaryota</taxon>
        <taxon>Metazoa</taxon>
        <taxon>Ecdysozoa</taxon>
        <taxon>Arthropoda</taxon>
        <taxon>Hexapoda</taxon>
        <taxon>Insecta</taxon>
        <taxon>Pterygota</taxon>
        <taxon>Neoptera</taxon>
        <taxon>Endopterygota</taxon>
        <taxon>Hymenoptera</taxon>
        <taxon>Apocrita</taxon>
        <taxon>Aculeata</taxon>
        <taxon>Formicoidea</taxon>
        <taxon>Formicidae</taxon>
        <taxon>Myrmicinae</taxon>
        <taxon>Mycetomoellerius</taxon>
    </lineage>
</organism>
<dbReference type="PROSITE" id="PS50982">
    <property type="entry name" value="MBD"/>
    <property type="match status" value="1"/>
</dbReference>
<dbReference type="PROSITE" id="PS00633">
    <property type="entry name" value="BROMODOMAIN_1"/>
    <property type="match status" value="1"/>
</dbReference>
<feature type="coiled-coil region" evidence="14">
    <location>
        <begin position="1452"/>
        <end position="1479"/>
    </location>
</feature>
<dbReference type="GO" id="GO:0008270">
    <property type="term" value="F:zinc ion binding"/>
    <property type="evidence" value="ECO:0007669"/>
    <property type="project" value="UniProtKB-KW"/>
</dbReference>
<name>A0A151X376_9HYME</name>
<dbReference type="SMART" id="SM00391">
    <property type="entry name" value="MBD"/>
    <property type="match status" value="1"/>
</dbReference>
<dbReference type="Gene3D" id="3.30.40.10">
    <property type="entry name" value="Zinc/RING finger domain, C3HC4 (zinc finger)"/>
    <property type="match status" value="2"/>
</dbReference>
<evidence type="ECO:0000256" key="4">
    <source>
        <dbReference type="ARBA" id="ARBA00022771"/>
    </source>
</evidence>
<dbReference type="Gene3D" id="1.20.920.10">
    <property type="entry name" value="Bromodomain-like"/>
    <property type="match status" value="1"/>
</dbReference>
<dbReference type="InterPro" id="IPR019786">
    <property type="entry name" value="Zinc_finger_PHD-type_CS"/>
</dbReference>
<feature type="region of interest" description="Disordered" evidence="15">
    <location>
        <begin position="1835"/>
        <end position="1856"/>
    </location>
</feature>
<evidence type="ECO:0000256" key="12">
    <source>
        <dbReference type="PROSITE-ProRule" id="PRU00146"/>
    </source>
</evidence>
<keyword evidence="13" id="KW-0238">DNA-binding</keyword>
<feature type="compositionally biased region" description="Basic and acidic residues" evidence="15">
    <location>
        <begin position="1594"/>
        <end position="1603"/>
    </location>
</feature>
<feature type="region of interest" description="Disordered" evidence="15">
    <location>
        <begin position="182"/>
        <end position="266"/>
    </location>
</feature>
<evidence type="ECO:0000259" key="19">
    <source>
        <dbReference type="PROSITE" id="PS50960"/>
    </source>
</evidence>
<dbReference type="PROSITE" id="PS50827">
    <property type="entry name" value="DDT"/>
    <property type="match status" value="1"/>
</dbReference>
<dbReference type="Pfam" id="PF01429">
    <property type="entry name" value="MBD"/>
    <property type="match status" value="1"/>
</dbReference>
<dbReference type="PROSITE" id="PS50014">
    <property type="entry name" value="BROMODOMAIN_2"/>
    <property type="match status" value="1"/>
</dbReference>
<dbReference type="EMBL" id="KQ982562">
    <property type="protein sequence ID" value="KYQ54842.1"/>
    <property type="molecule type" value="Genomic_DNA"/>
</dbReference>
<feature type="compositionally biased region" description="Basic and acidic residues" evidence="15">
    <location>
        <begin position="1523"/>
        <end position="1586"/>
    </location>
</feature>
<evidence type="ECO:0000313" key="21">
    <source>
        <dbReference type="EMBL" id="KYQ54842.1"/>
    </source>
</evidence>
<dbReference type="STRING" id="64791.A0A151X376"/>
<feature type="compositionally biased region" description="Basic residues" evidence="15">
    <location>
        <begin position="2133"/>
        <end position="2146"/>
    </location>
</feature>
<evidence type="ECO:0000256" key="8">
    <source>
        <dbReference type="ARBA" id="ARBA00023117"/>
    </source>
</evidence>
<feature type="compositionally biased region" description="Polar residues" evidence="15">
    <location>
        <begin position="249"/>
        <end position="259"/>
    </location>
</feature>
<keyword evidence="9" id="KW-0804">Transcription</keyword>
<evidence type="ECO:0000256" key="11">
    <source>
        <dbReference type="PROSITE-ProRule" id="PRU00035"/>
    </source>
</evidence>
<feature type="coiled-coil region" evidence="14">
    <location>
        <begin position="1067"/>
        <end position="1115"/>
    </location>
</feature>
<keyword evidence="3" id="KW-0479">Metal-binding</keyword>
<dbReference type="CDD" id="cd15545">
    <property type="entry name" value="PHD_BAZ2A_like"/>
    <property type="match status" value="1"/>
</dbReference>
<feature type="compositionally biased region" description="Acidic residues" evidence="15">
    <location>
        <begin position="1424"/>
        <end position="1443"/>
    </location>
</feature>
<keyword evidence="8 11" id="KW-0103">Bromodomain</keyword>
<dbReference type="Pfam" id="PF04218">
    <property type="entry name" value="CENP-B_N"/>
    <property type="match status" value="1"/>
</dbReference>
<evidence type="ECO:0000256" key="2">
    <source>
        <dbReference type="ARBA" id="ARBA00007444"/>
    </source>
</evidence>
<dbReference type="Proteomes" id="UP000075809">
    <property type="component" value="Unassembled WGS sequence"/>
</dbReference>
<feature type="compositionally biased region" description="Low complexity" evidence="15">
    <location>
        <begin position="32"/>
        <end position="44"/>
    </location>
</feature>
<dbReference type="InterPro" id="IPR001965">
    <property type="entry name" value="Znf_PHD"/>
</dbReference>
<protein>
    <submittedName>
        <fullName evidence="21">Bromodomain adjacent to zinc finger domain protein 2B</fullName>
    </submittedName>
</protein>
<feature type="region of interest" description="Disordered" evidence="15">
    <location>
        <begin position="1523"/>
        <end position="1607"/>
    </location>
</feature>
<evidence type="ECO:0000256" key="5">
    <source>
        <dbReference type="ARBA" id="ARBA00022833"/>
    </source>
</evidence>
<dbReference type="InterPro" id="IPR028942">
    <property type="entry name" value="WHIM1_dom"/>
</dbReference>
<dbReference type="InterPro" id="IPR019787">
    <property type="entry name" value="Znf_PHD-finger"/>
</dbReference>
<dbReference type="Pfam" id="PF15612">
    <property type="entry name" value="WHIM1"/>
    <property type="match status" value="1"/>
</dbReference>
<feature type="compositionally biased region" description="Low complexity" evidence="15">
    <location>
        <begin position="443"/>
        <end position="465"/>
    </location>
</feature>
<dbReference type="Gene3D" id="3.30.890.10">
    <property type="entry name" value="Methyl-cpg-binding Protein 2, Chain A"/>
    <property type="match status" value="1"/>
</dbReference>
<feature type="domain" description="PHD-type" evidence="17">
    <location>
        <begin position="2084"/>
        <end position="2133"/>
    </location>
</feature>
<evidence type="ECO:0000256" key="1">
    <source>
        <dbReference type="ARBA" id="ARBA00004123"/>
    </source>
</evidence>
<feature type="compositionally biased region" description="Basic residues" evidence="15">
    <location>
        <begin position="432"/>
        <end position="442"/>
    </location>
</feature>